<protein>
    <submittedName>
        <fullName evidence="2">Uncharacterized protein</fullName>
    </submittedName>
</protein>
<gene>
    <name evidence="2" type="ORF">VE01_05746</name>
</gene>
<accession>A0A1B8GKL1</accession>
<dbReference type="RefSeq" id="XP_018130051.1">
    <property type="nucleotide sequence ID" value="XM_018275206.1"/>
</dbReference>
<feature type="signal peptide" evidence="1">
    <location>
        <begin position="1"/>
        <end position="16"/>
    </location>
</feature>
<evidence type="ECO:0000256" key="1">
    <source>
        <dbReference type="SAM" id="SignalP"/>
    </source>
</evidence>
<reference evidence="2 3" key="1">
    <citation type="submission" date="2016-03" db="EMBL/GenBank/DDBJ databases">
        <title>Comparative genomics of Pseudogymnoascus destructans, the fungus causing white-nose syndrome of bats.</title>
        <authorList>
            <person name="Palmer J.M."/>
            <person name="Drees K.P."/>
            <person name="Foster J.T."/>
            <person name="Lindner D.L."/>
        </authorList>
    </citation>
    <scope>NUCLEOTIDE SEQUENCE [LARGE SCALE GENOMIC DNA]</scope>
    <source>
        <strain evidence="2 3">UAMH 10579</strain>
    </source>
</reference>
<proteinExistence type="predicted"/>
<sequence length="160" mass="16669">MKLAFITALFATGALASTFDIPLLNIPAGETPPLELADMLTELGQSELFSKVGSIFKRETAPTFTTLHEAQLFANSLPKHVNEVHISSLPWGTSKKCTDSTCESCAIGANVFLASGIAACSLKFGPPAVSVPLAGIPALAACITASTGIWYVNLISCLGK</sequence>
<feature type="chain" id="PRO_5008608694" evidence="1">
    <location>
        <begin position="17"/>
        <end position="160"/>
    </location>
</feature>
<dbReference type="Proteomes" id="UP000091956">
    <property type="component" value="Unassembled WGS sequence"/>
</dbReference>
<dbReference type="EMBL" id="KV460229">
    <property type="protein sequence ID" value="OBT96318.1"/>
    <property type="molecule type" value="Genomic_DNA"/>
</dbReference>
<organism evidence="2 3">
    <name type="scientific">Pseudogymnoascus verrucosus</name>
    <dbReference type="NCBI Taxonomy" id="342668"/>
    <lineage>
        <taxon>Eukaryota</taxon>
        <taxon>Fungi</taxon>
        <taxon>Dikarya</taxon>
        <taxon>Ascomycota</taxon>
        <taxon>Pezizomycotina</taxon>
        <taxon>Leotiomycetes</taxon>
        <taxon>Thelebolales</taxon>
        <taxon>Thelebolaceae</taxon>
        <taxon>Pseudogymnoascus</taxon>
    </lineage>
</organism>
<evidence type="ECO:0000313" key="2">
    <source>
        <dbReference type="EMBL" id="OBT96318.1"/>
    </source>
</evidence>
<evidence type="ECO:0000313" key="3">
    <source>
        <dbReference type="Proteomes" id="UP000091956"/>
    </source>
</evidence>
<dbReference type="GeneID" id="28839132"/>
<keyword evidence="1" id="KW-0732">Signal</keyword>
<dbReference type="AlphaFoldDB" id="A0A1B8GKL1"/>
<name>A0A1B8GKL1_9PEZI</name>
<keyword evidence="3" id="KW-1185">Reference proteome</keyword>
<reference evidence="3" key="2">
    <citation type="journal article" date="2018" name="Nat. Commun.">
        <title>Extreme sensitivity to ultraviolet light in the fungal pathogen causing white-nose syndrome of bats.</title>
        <authorList>
            <person name="Palmer J.M."/>
            <person name="Drees K.P."/>
            <person name="Foster J.T."/>
            <person name="Lindner D.L."/>
        </authorList>
    </citation>
    <scope>NUCLEOTIDE SEQUENCE [LARGE SCALE GENOMIC DNA]</scope>
    <source>
        <strain evidence="3">UAMH 10579</strain>
    </source>
</reference>